<proteinExistence type="predicted"/>
<accession>A0ABD1LJL7</accession>
<comment type="caution">
    <text evidence="1">The sequence shown here is derived from an EMBL/GenBank/DDBJ whole genome shotgun (WGS) entry which is preliminary data.</text>
</comment>
<keyword evidence="2" id="KW-1185">Reference proteome</keyword>
<protein>
    <submittedName>
        <fullName evidence="1">Uncharacterized protein</fullName>
    </submittedName>
</protein>
<sequence length="59" mass="6776">MSLVNLNDSTTQRRAYGFEKLEEYSSCMWKLHRHPTSLADKGFGCIIVELSFCYSQIAV</sequence>
<name>A0ABD1LJL7_9FABA</name>
<dbReference type="AlphaFoldDB" id="A0ABD1LJL7"/>
<reference evidence="1 2" key="1">
    <citation type="submission" date="2024-08" db="EMBL/GenBank/DDBJ databases">
        <title>Insights into the chromosomal genome structure of Flemingia macrophylla.</title>
        <authorList>
            <person name="Ding Y."/>
            <person name="Zhao Y."/>
            <person name="Bi W."/>
            <person name="Wu M."/>
            <person name="Zhao G."/>
            <person name="Gong Y."/>
            <person name="Li W."/>
            <person name="Zhang P."/>
        </authorList>
    </citation>
    <scope>NUCLEOTIDE SEQUENCE [LARGE SCALE GENOMIC DNA]</scope>
    <source>
        <strain evidence="1">DYQJB</strain>
        <tissue evidence="1">Leaf</tissue>
    </source>
</reference>
<dbReference type="Proteomes" id="UP001603857">
    <property type="component" value="Unassembled WGS sequence"/>
</dbReference>
<evidence type="ECO:0000313" key="1">
    <source>
        <dbReference type="EMBL" id="KAL2323726.1"/>
    </source>
</evidence>
<dbReference type="EMBL" id="JBGMDY010000009">
    <property type="protein sequence ID" value="KAL2323726.1"/>
    <property type="molecule type" value="Genomic_DNA"/>
</dbReference>
<evidence type="ECO:0000313" key="2">
    <source>
        <dbReference type="Proteomes" id="UP001603857"/>
    </source>
</evidence>
<gene>
    <name evidence="1" type="ORF">Fmac_028105</name>
</gene>
<organism evidence="1 2">
    <name type="scientific">Flemingia macrophylla</name>
    <dbReference type="NCBI Taxonomy" id="520843"/>
    <lineage>
        <taxon>Eukaryota</taxon>
        <taxon>Viridiplantae</taxon>
        <taxon>Streptophyta</taxon>
        <taxon>Embryophyta</taxon>
        <taxon>Tracheophyta</taxon>
        <taxon>Spermatophyta</taxon>
        <taxon>Magnoliopsida</taxon>
        <taxon>eudicotyledons</taxon>
        <taxon>Gunneridae</taxon>
        <taxon>Pentapetalae</taxon>
        <taxon>rosids</taxon>
        <taxon>fabids</taxon>
        <taxon>Fabales</taxon>
        <taxon>Fabaceae</taxon>
        <taxon>Papilionoideae</taxon>
        <taxon>50 kb inversion clade</taxon>
        <taxon>NPAAA clade</taxon>
        <taxon>indigoferoid/millettioid clade</taxon>
        <taxon>Phaseoleae</taxon>
        <taxon>Flemingia</taxon>
    </lineage>
</organism>